<dbReference type="Proteomes" id="UP000030826">
    <property type="component" value="Unassembled WGS sequence"/>
</dbReference>
<dbReference type="PIRSF" id="PIRSF002465">
    <property type="entry name" value="Phsphlp_syn_PlsX"/>
    <property type="match status" value="1"/>
</dbReference>
<comment type="function">
    <text evidence="10">Catalyzes the reversible formation of acyl-phosphate (acyl-PO(4)) from acyl-[acyl-carrier-protein] (acyl-ACP). This enzyme utilizes acyl-ACP as fatty acyl donor, but not acyl-CoA.</text>
</comment>
<dbReference type="AlphaFoldDB" id="A0A0B1QC04"/>
<sequence length="346" mass="36930">MGGDHGPSVILAGADIALERHPDLRFVLFGREGEVLPELEKYPRLKAASTFHHCEVSVRMDDKPSQALRQGRYKSSMWRAIDAVKTGEADVAVSAGNTGALMAMAKFCLRTMANIERPAIACIWPTVKGESIVLDVGATIGADAQQLVDFSVMGAAMARAVLAIQRPTIGLLNIGVEEVKGQDEIREAGRLLRESTIEDLSYHGFVEGNDLGRGTVDVVVTEGFTGNVALKTAEGTVKQVASYLRDSLSRTFMSRLGYFLARGAFARLREKLDPRKVNGGVFLGLNGIVIKSHGGSDAEGTAAAIDIAHAMATADLVRKIARDLEIFNLGLTASAAPSDQAAEPAR</sequence>
<comment type="similarity">
    <text evidence="10">Belongs to the PlsX family.</text>
</comment>
<dbReference type="GO" id="GO:0005737">
    <property type="term" value="C:cytoplasm"/>
    <property type="evidence" value="ECO:0007669"/>
    <property type="project" value="UniProtKB-SubCell"/>
</dbReference>
<keyword evidence="4 10" id="KW-0808">Transferase</keyword>
<keyword evidence="7 10" id="KW-1208">Phospholipid metabolism</keyword>
<dbReference type="EC" id="2.3.1.274" evidence="8 10"/>
<comment type="pathway">
    <text evidence="10">Lipid metabolism; phospholipid metabolism.</text>
</comment>
<dbReference type="PANTHER" id="PTHR30100:SF1">
    <property type="entry name" value="PHOSPHATE ACYLTRANSFERASE"/>
    <property type="match status" value="1"/>
</dbReference>
<dbReference type="Pfam" id="PF02504">
    <property type="entry name" value="FA_synthesis"/>
    <property type="match status" value="1"/>
</dbReference>
<organism evidence="11 12">
    <name type="scientific">Aureimonas altamirensis</name>
    <dbReference type="NCBI Taxonomy" id="370622"/>
    <lineage>
        <taxon>Bacteria</taxon>
        <taxon>Pseudomonadati</taxon>
        <taxon>Pseudomonadota</taxon>
        <taxon>Alphaproteobacteria</taxon>
        <taxon>Hyphomicrobiales</taxon>
        <taxon>Aurantimonadaceae</taxon>
        <taxon>Aureimonas</taxon>
    </lineage>
</organism>
<accession>A0A0B1QC04</accession>
<comment type="subcellular location">
    <subcellularLocation>
        <location evidence="10">Cytoplasm</location>
    </subcellularLocation>
    <text evidence="10">Associated with the membrane possibly through PlsY.</text>
</comment>
<comment type="subunit">
    <text evidence="9 10">Homodimer. Probably interacts with PlsY.</text>
</comment>
<evidence type="ECO:0000256" key="1">
    <source>
        <dbReference type="ARBA" id="ARBA00001232"/>
    </source>
</evidence>
<gene>
    <name evidence="10" type="primary">plsX</name>
    <name evidence="11" type="ORF">LA66_07945</name>
</gene>
<keyword evidence="11" id="KW-0012">Acyltransferase</keyword>
<evidence type="ECO:0000256" key="2">
    <source>
        <dbReference type="ARBA" id="ARBA00022490"/>
    </source>
</evidence>
<comment type="caution">
    <text evidence="11">The sequence shown here is derived from an EMBL/GenBank/DDBJ whole genome shotgun (WGS) entry which is preliminary data.</text>
</comment>
<dbReference type="NCBIfam" id="TIGR00182">
    <property type="entry name" value="plsX"/>
    <property type="match status" value="1"/>
</dbReference>
<reference evidence="11 12" key="1">
    <citation type="submission" date="2014-09" db="EMBL/GenBank/DDBJ databases">
        <title>Isolation and characterization of Aurantimonas altamirensis ON-56566 from clinical sample following a dog bite.</title>
        <authorList>
            <person name="Eshaghi A."/>
            <person name="Li A."/>
            <person name="Shahinas D."/>
            <person name="Bahn P."/>
            <person name="Kus J.V."/>
            <person name="Patel S.N."/>
        </authorList>
    </citation>
    <scope>NUCLEOTIDE SEQUENCE [LARGE SCALE GENOMIC DNA]</scope>
    <source>
        <strain evidence="11 12">ON-56566</strain>
    </source>
</reference>
<evidence type="ECO:0000256" key="7">
    <source>
        <dbReference type="ARBA" id="ARBA00023264"/>
    </source>
</evidence>
<dbReference type="EMBL" id="JRFJ01000001">
    <property type="protein sequence ID" value="KHJ56452.1"/>
    <property type="molecule type" value="Genomic_DNA"/>
</dbReference>
<evidence type="ECO:0000256" key="3">
    <source>
        <dbReference type="ARBA" id="ARBA00022516"/>
    </source>
</evidence>
<evidence type="ECO:0000256" key="6">
    <source>
        <dbReference type="ARBA" id="ARBA00023209"/>
    </source>
</evidence>
<evidence type="ECO:0000313" key="12">
    <source>
        <dbReference type="Proteomes" id="UP000030826"/>
    </source>
</evidence>
<keyword evidence="6 10" id="KW-0594">Phospholipid biosynthesis</keyword>
<dbReference type="InterPro" id="IPR012281">
    <property type="entry name" value="Phospholipid_synth_PlsX-like"/>
</dbReference>
<dbReference type="PANTHER" id="PTHR30100">
    <property type="entry name" value="FATTY ACID/PHOSPHOLIPID SYNTHESIS PROTEIN PLSX"/>
    <property type="match status" value="1"/>
</dbReference>
<evidence type="ECO:0000256" key="10">
    <source>
        <dbReference type="HAMAP-Rule" id="MF_00019"/>
    </source>
</evidence>
<dbReference type="STRING" id="370622.LA66_07945"/>
<keyword evidence="5 10" id="KW-0443">Lipid metabolism</keyword>
<dbReference type="Gene3D" id="3.40.718.10">
    <property type="entry name" value="Isopropylmalate Dehydrogenase"/>
    <property type="match status" value="1"/>
</dbReference>
<dbReference type="GO" id="GO:0008654">
    <property type="term" value="P:phospholipid biosynthetic process"/>
    <property type="evidence" value="ECO:0007669"/>
    <property type="project" value="UniProtKB-KW"/>
</dbReference>
<proteinExistence type="inferred from homology"/>
<dbReference type="InterPro" id="IPR003664">
    <property type="entry name" value="FA_synthesis"/>
</dbReference>
<keyword evidence="3 10" id="KW-0444">Lipid biosynthesis</keyword>
<evidence type="ECO:0000313" key="11">
    <source>
        <dbReference type="EMBL" id="KHJ56452.1"/>
    </source>
</evidence>
<comment type="catalytic activity">
    <reaction evidence="1 10">
        <text>a fatty acyl-[ACP] + phosphate = an acyl phosphate + holo-[ACP]</text>
        <dbReference type="Rhea" id="RHEA:42292"/>
        <dbReference type="Rhea" id="RHEA-COMP:9685"/>
        <dbReference type="Rhea" id="RHEA-COMP:14125"/>
        <dbReference type="ChEBI" id="CHEBI:43474"/>
        <dbReference type="ChEBI" id="CHEBI:59918"/>
        <dbReference type="ChEBI" id="CHEBI:64479"/>
        <dbReference type="ChEBI" id="CHEBI:138651"/>
        <dbReference type="EC" id="2.3.1.274"/>
    </reaction>
</comment>
<dbReference type="SUPFAM" id="SSF53659">
    <property type="entry name" value="Isocitrate/Isopropylmalate dehydrogenase-like"/>
    <property type="match status" value="1"/>
</dbReference>
<dbReference type="HAMAP" id="MF_00019">
    <property type="entry name" value="PlsX"/>
    <property type="match status" value="1"/>
</dbReference>
<evidence type="ECO:0000256" key="8">
    <source>
        <dbReference type="ARBA" id="ARBA00024069"/>
    </source>
</evidence>
<dbReference type="GO" id="GO:0006633">
    <property type="term" value="P:fatty acid biosynthetic process"/>
    <property type="evidence" value="ECO:0007669"/>
    <property type="project" value="UniProtKB-UniRule"/>
</dbReference>
<name>A0A0B1QC04_9HYPH</name>
<dbReference type="UniPathway" id="UPA00085"/>
<dbReference type="GO" id="GO:0043811">
    <property type="term" value="F:phosphate:acyl-[acyl carrier protein] acyltransferase activity"/>
    <property type="evidence" value="ECO:0007669"/>
    <property type="project" value="UniProtKB-UniRule"/>
</dbReference>
<protein>
    <recommendedName>
        <fullName evidence="8 10">Phosphate acyltransferase</fullName>
        <ecNumber evidence="8 10">2.3.1.274</ecNumber>
    </recommendedName>
    <alternativeName>
        <fullName evidence="10">Acyl-ACP phosphotransacylase</fullName>
    </alternativeName>
    <alternativeName>
        <fullName evidence="10">Acyl-[acyl-carrier-protein]--phosphate acyltransferase</fullName>
    </alternativeName>
    <alternativeName>
        <fullName evidence="10">Phosphate-acyl-ACP acyltransferase</fullName>
    </alternativeName>
</protein>
<keyword evidence="2 10" id="KW-0963">Cytoplasm</keyword>
<evidence type="ECO:0000256" key="4">
    <source>
        <dbReference type="ARBA" id="ARBA00022679"/>
    </source>
</evidence>
<evidence type="ECO:0000256" key="5">
    <source>
        <dbReference type="ARBA" id="ARBA00023098"/>
    </source>
</evidence>
<evidence type="ECO:0000256" key="9">
    <source>
        <dbReference type="ARBA" id="ARBA00046608"/>
    </source>
</evidence>